<evidence type="ECO:0000313" key="3">
    <source>
        <dbReference type="EMBL" id="TNV84289.1"/>
    </source>
</evidence>
<dbReference type="Proteomes" id="UP000785679">
    <property type="component" value="Unassembled WGS sequence"/>
</dbReference>
<evidence type="ECO:0000256" key="1">
    <source>
        <dbReference type="SAM" id="Coils"/>
    </source>
</evidence>
<sequence length="576" mass="65460">MSSYYKYILHYYSRTIIRIKAMEHPSAINDASTASGSTQQSMGRGGIRGRGRGRGGAGYAVDQIRVQPQPCKYNLSCRQFQCKFMHSTADGKSPVPAQNFDFQASHNFARQSFSNFAPETFQVRVDGKFINPVPTPIKQSSIDTKLMEKQNEKSEANNPIVEQPPLVDQILQSSGRAIQLRPTLLQDRELAKKIEEAKNEAKKKEKAKLARKLEQFKNSEETHQQHSEQVPIPLKVPPKKADELIKQFTKLNKEIFTGSGSLKITKVEQDDGALSININGPMREIALIRQQAQELAELFKRDLGHEAQNLQVKDASEVPNWVGFKKDDITVSLQNLDVLIELKKSLHQQRPHLITQVINGIEMAFTLQEINNQLMITLSGTHQREDASKSDFPIQRQAESIIPDHKKDDAGEVKVQPKKRGKNLEKPQKERIEFKNQALGICVNLMSSELNLVAKRLGIIIKLRPTVLKFSGQPGVIQQAHQELQKLLDSLERNIEICNTRDKELVLILMQMKAEGTFKSQYKVFVEILNKYVINYIIGYQIRKNGEANNEVNTNYTVGVQSLPRQSFQWVNRFKL</sequence>
<evidence type="ECO:0000256" key="2">
    <source>
        <dbReference type="SAM" id="MobiDB-lite"/>
    </source>
</evidence>
<dbReference type="AlphaFoldDB" id="A0A8J8T6M1"/>
<comment type="caution">
    <text evidence="3">The sequence shown here is derived from an EMBL/GenBank/DDBJ whole genome shotgun (WGS) entry which is preliminary data.</text>
</comment>
<reference evidence="3" key="1">
    <citation type="submission" date="2019-06" db="EMBL/GenBank/DDBJ databases">
        <authorList>
            <person name="Zheng W."/>
        </authorList>
    </citation>
    <scope>NUCLEOTIDE SEQUENCE</scope>
    <source>
        <strain evidence="3">QDHG01</strain>
    </source>
</reference>
<proteinExistence type="predicted"/>
<feature type="compositionally biased region" description="Polar residues" evidence="2">
    <location>
        <begin position="29"/>
        <end position="42"/>
    </location>
</feature>
<accession>A0A8J8T6M1</accession>
<organism evidence="3 4">
    <name type="scientific">Halteria grandinella</name>
    <dbReference type="NCBI Taxonomy" id="5974"/>
    <lineage>
        <taxon>Eukaryota</taxon>
        <taxon>Sar</taxon>
        <taxon>Alveolata</taxon>
        <taxon>Ciliophora</taxon>
        <taxon>Intramacronucleata</taxon>
        <taxon>Spirotrichea</taxon>
        <taxon>Stichotrichia</taxon>
        <taxon>Sporadotrichida</taxon>
        <taxon>Halteriidae</taxon>
        <taxon>Halteria</taxon>
    </lineage>
</organism>
<protein>
    <submittedName>
        <fullName evidence="3">Uncharacterized protein</fullName>
    </submittedName>
</protein>
<gene>
    <name evidence="3" type="ORF">FGO68_gene2402</name>
</gene>
<feature type="coiled-coil region" evidence="1">
    <location>
        <begin position="184"/>
        <end position="222"/>
    </location>
</feature>
<keyword evidence="4" id="KW-1185">Reference proteome</keyword>
<keyword evidence="1" id="KW-0175">Coiled coil</keyword>
<feature type="region of interest" description="Disordered" evidence="2">
    <location>
        <begin position="29"/>
        <end position="56"/>
    </location>
</feature>
<name>A0A8J8T6M1_HALGN</name>
<feature type="compositionally biased region" description="Basic and acidic residues" evidence="2">
    <location>
        <begin position="402"/>
        <end position="412"/>
    </location>
</feature>
<evidence type="ECO:0000313" key="4">
    <source>
        <dbReference type="Proteomes" id="UP000785679"/>
    </source>
</evidence>
<feature type="region of interest" description="Disordered" evidence="2">
    <location>
        <begin position="399"/>
        <end position="426"/>
    </location>
</feature>
<dbReference type="EMBL" id="RRYP01002931">
    <property type="protein sequence ID" value="TNV84289.1"/>
    <property type="molecule type" value="Genomic_DNA"/>
</dbReference>